<name>A0A9N9CTJ1_9GLOM</name>
<evidence type="ECO:0000313" key="2">
    <source>
        <dbReference type="EMBL" id="CAG8613755.1"/>
    </source>
</evidence>
<evidence type="ECO:0000256" key="1">
    <source>
        <dbReference type="SAM" id="MobiDB-lite"/>
    </source>
</evidence>
<organism evidence="2 3">
    <name type="scientific">Ambispora gerdemannii</name>
    <dbReference type="NCBI Taxonomy" id="144530"/>
    <lineage>
        <taxon>Eukaryota</taxon>
        <taxon>Fungi</taxon>
        <taxon>Fungi incertae sedis</taxon>
        <taxon>Mucoromycota</taxon>
        <taxon>Glomeromycotina</taxon>
        <taxon>Glomeromycetes</taxon>
        <taxon>Archaeosporales</taxon>
        <taxon>Ambisporaceae</taxon>
        <taxon>Ambispora</taxon>
    </lineage>
</organism>
<reference evidence="2" key="1">
    <citation type="submission" date="2021-06" db="EMBL/GenBank/DDBJ databases">
        <authorList>
            <person name="Kallberg Y."/>
            <person name="Tangrot J."/>
            <person name="Rosling A."/>
        </authorList>
    </citation>
    <scope>NUCLEOTIDE SEQUENCE</scope>
    <source>
        <strain evidence="2">MT106</strain>
    </source>
</reference>
<feature type="compositionally biased region" description="Basic and acidic residues" evidence="1">
    <location>
        <begin position="196"/>
        <end position="220"/>
    </location>
</feature>
<feature type="compositionally biased region" description="Acidic residues" evidence="1">
    <location>
        <begin position="186"/>
        <end position="195"/>
    </location>
</feature>
<feature type="region of interest" description="Disordered" evidence="1">
    <location>
        <begin position="181"/>
        <end position="225"/>
    </location>
</feature>
<comment type="caution">
    <text evidence="2">The sequence shown here is derived from an EMBL/GenBank/DDBJ whole genome shotgun (WGS) entry which is preliminary data.</text>
</comment>
<proteinExistence type="predicted"/>
<gene>
    <name evidence="2" type="ORF">AGERDE_LOCUS9724</name>
</gene>
<dbReference type="Proteomes" id="UP000789831">
    <property type="component" value="Unassembled WGS sequence"/>
</dbReference>
<protein>
    <submittedName>
        <fullName evidence="2">11877_t:CDS:1</fullName>
    </submittedName>
</protein>
<evidence type="ECO:0000313" key="3">
    <source>
        <dbReference type="Proteomes" id="UP000789831"/>
    </source>
</evidence>
<dbReference type="OrthoDB" id="2445623at2759"/>
<dbReference type="EMBL" id="CAJVPL010002559">
    <property type="protein sequence ID" value="CAG8613755.1"/>
    <property type="molecule type" value="Genomic_DNA"/>
</dbReference>
<keyword evidence="3" id="KW-1185">Reference proteome</keyword>
<sequence>MTSIPALIAFYHVTAIEDWTHVNISEYYREKLKNKEYKFVMDSIKKDLVKVKPVPNLMKYVKKKLERFLTIGIVRRLVQAETLGLRNKLSNGDELLVRRLVQAGLLVCSVRRLVQANWVSSKNLKKDSDIRMNIEHLQIEQLATGDSQITNNHCIRNYQDANNGGDSSSIKRNLRKRKYEINYSELPEEDSDSDREETIKDQPQKRGRNEGESMTNDRSRTPTRQIVYPANPNLFNQLNKEKQRAKTTCEPICSNIIDTTNNLLMERLKIKRDYPWASVINEATKYIDELIDNSDTRDKFCRKLQLSFFPSGETYSFRKHY</sequence>
<accession>A0A9N9CTJ1</accession>
<dbReference type="AlphaFoldDB" id="A0A9N9CTJ1"/>